<reference evidence="1 2" key="1">
    <citation type="submission" date="2024-09" db="EMBL/GenBank/DDBJ databases">
        <authorList>
            <person name="Sun Q."/>
            <person name="Mori K."/>
        </authorList>
    </citation>
    <scope>NUCLEOTIDE SEQUENCE [LARGE SCALE GENOMIC DNA]</scope>
    <source>
        <strain evidence="1 2">CGMCC 1.12926</strain>
    </source>
</reference>
<dbReference type="Proteomes" id="UP001589734">
    <property type="component" value="Unassembled WGS sequence"/>
</dbReference>
<proteinExistence type="predicted"/>
<protein>
    <submittedName>
        <fullName evidence="1">Uncharacterized protein</fullName>
    </submittedName>
</protein>
<keyword evidence="2" id="KW-1185">Reference proteome</keyword>
<dbReference type="EMBL" id="JBHLYW010000008">
    <property type="protein sequence ID" value="MFC0077489.1"/>
    <property type="molecule type" value="Genomic_DNA"/>
</dbReference>
<evidence type="ECO:0000313" key="1">
    <source>
        <dbReference type="EMBL" id="MFC0077489.1"/>
    </source>
</evidence>
<dbReference type="RefSeq" id="WP_379684969.1">
    <property type="nucleotide sequence ID" value="NZ_JBHLYW010000008.1"/>
</dbReference>
<gene>
    <name evidence="1" type="ORF">ACFFLS_10585</name>
</gene>
<comment type="caution">
    <text evidence="1">The sequence shown here is derived from an EMBL/GenBank/DDBJ whole genome shotgun (WGS) entry which is preliminary data.</text>
</comment>
<evidence type="ECO:0000313" key="2">
    <source>
        <dbReference type="Proteomes" id="UP001589734"/>
    </source>
</evidence>
<name>A0ABV6BTV9_9FLAO</name>
<sequence>MQKTFKSQITFLLLSFCTLTIGQNYKGEIVNIKNETLPVEIILDASSFNVNRLIKLQDKITVIQNGTKLEYLPKDLKTFKIELEKETITFESVDEAIFAQGLYSNKVKLYKILKQISHGHIVRYYVIKKPNINNLAQMPAMGLSRLIKKDAMLPAIEDCKISYDKVKNDEIKIKDEKILIDFIKDYESNCFQN</sequence>
<accession>A0ABV6BTV9</accession>
<organism evidence="1 2">
    <name type="scientific">Flavobacterium procerum</name>
    <dbReference type="NCBI Taxonomy" id="1455569"/>
    <lineage>
        <taxon>Bacteria</taxon>
        <taxon>Pseudomonadati</taxon>
        <taxon>Bacteroidota</taxon>
        <taxon>Flavobacteriia</taxon>
        <taxon>Flavobacteriales</taxon>
        <taxon>Flavobacteriaceae</taxon>
        <taxon>Flavobacterium</taxon>
    </lineage>
</organism>